<name>A0A4P9W628_9FUNG</name>
<proteinExistence type="predicted"/>
<dbReference type="Gene3D" id="1.20.930.20">
    <property type="entry name" value="Adaptor protein Cbl, N-terminal domain"/>
    <property type="match status" value="1"/>
</dbReference>
<dbReference type="EMBL" id="KZ997082">
    <property type="protein sequence ID" value="RKO87899.1"/>
    <property type="molecule type" value="Genomic_DNA"/>
</dbReference>
<organism evidence="1 2">
    <name type="scientific">Blyttiomyces helicus</name>
    <dbReference type="NCBI Taxonomy" id="388810"/>
    <lineage>
        <taxon>Eukaryota</taxon>
        <taxon>Fungi</taxon>
        <taxon>Fungi incertae sedis</taxon>
        <taxon>Chytridiomycota</taxon>
        <taxon>Chytridiomycota incertae sedis</taxon>
        <taxon>Chytridiomycetes</taxon>
        <taxon>Chytridiomycetes incertae sedis</taxon>
        <taxon>Blyttiomyces</taxon>
    </lineage>
</organism>
<dbReference type="GO" id="GO:0007166">
    <property type="term" value="P:cell surface receptor signaling pathway"/>
    <property type="evidence" value="ECO:0007669"/>
    <property type="project" value="InterPro"/>
</dbReference>
<dbReference type="Proteomes" id="UP000269721">
    <property type="component" value="Unassembled WGS sequence"/>
</dbReference>
<dbReference type="AlphaFoldDB" id="A0A4P9W628"/>
<dbReference type="OrthoDB" id="2146423at2759"/>
<evidence type="ECO:0000313" key="1">
    <source>
        <dbReference type="EMBL" id="RKO87899.1"/>
    </source>
</evidence>
<accession>A0A4P9W628</accession>
<gene>
    <name evidence="1" type="ORF">BDK51DRAFT_49851</name>
</gene>
<keyword evidence="2" id="KW-1185">Reference proteome</keyword>
<dbReference type="InterPro" id="IPR059179">
    <property type="entry name" value="MLKL-like_MCAfunc"/>
</dbReference>
<sequence>MPADGPNGFVLDGIALICSCVRTLTPASPSAFPSTAIPYLTECVFLAIDIAQAVDTMKSNRHSCVRIIERANRIMKTVDSLASQELDRMEQDGKEPKIEDIQLPTHIMAHLLTLVEVLQETEEFVKSQINQRFIQRFLNRDAIESTLAGLHSQLQVISADLQLALAVDAKSWREQDRLDRDEDLAELEVTLKTLLENDYKILNALELKQQEYMEAMEVRFGGRSVAWRN</sequence>
<protein>
    <submittedName>
        <fullName evidence="1">Uncharacterized protein</fullName>
    </submittedName>
</protein>
<dbReference type="InterPro" id="IPR036537">
    <property type="entry name" value="Adaptor_Cbl_N_dom_sf"/>
</dbReference>
<reference evidence="2" key="1">
    <citation type="journal article" date="2018" name="Nat. Microbiol.">
        <title>Leveraging single-cell genomics to expand the fungal tree of life.</title>
        <authorList>
            <person name="Ahrendt S.R."/>
            <person name="Quandt C.A."/>
            <person name="Ciobanu D."/>
            <person name="Clum A."/>
            <person name="Salamov A."/>
            <person name="Andreopoulos B."/>
            <person name="Cheng J.F."/>
            <person name="Woyke T."/>
            <person name="Pelin A."/>
            <person name="Henrissat B."/>
            <person name="Reynolds N.K."/>
            <person name="Benny G.L."/>
            <person name="Smith M.E."/>
            <person name="James T.Y."/>
            <person name="Grigoriev I.V."/>
        </authorList>
    </citation>
    <scope>NUCLEOTIDE SEQUENCE [LARGE SCALE GENOMIC DNA]</scope>
</reference>
<evidence type="ECO:0000313" key="2">
    <source>
        <dbReference type="Proteomes" id="UP000269721"/>
    </source>
</evidence>
<dbReference type="CDD" id="cd21037">
    <property type="entry name" value="MLKL_NTD"/>
    <property type="match status" value="1"/>
</dbReference>